<organism evidence="2">
    <name type="scientific">marine sediment metagenome</name>
    <dbReference type="NCBI Taxonomy" id="412755"/>
    <lineage>
        <taxon>unclassified sequences</taxon>
        <taxon>metagenomes</taxon>
        <taxon>ecological metagenomes</taxon>
    </lineage>
</organism>
<gene>
    <name evidence="2" type="ORF">LCGC14_0477850</name>
</gene>
<feature type="transmembrane region" description="Helical" evidence="1">
    <location>
        <begin position="21"/>
        <end position="39"/>
    </location>
</feature>
<keyword evidence="1" id="KW-0812">Transmembrane</keyword>
<dbReference type="EMBL" id="LAZR01000515">
    <property type="protein sequence ID" value="KKN65849.1"/>
    <property type="molecule type" value="Genomic_DNA"/>
</dbReference>
<sequence>MTKSKDKQIRELEEKELEWKLMFFVATGFFIIFLSLWVFDIQAHPEFEAQLQSCQEKVPVWTLKVECNYSPFVNSKSAFIYTEINFTDHQDYLESLEAVEAGESGENCEVLE</sequence>
<evidence type="ECO:0000256" key="1">
    <source>
        <dbReference type="SAM" id="Phobius"/>
    </source>
</evidence>
<dbReference type="AlphaFoldDB" id="A0A0F9SFP2"/>
<keyword evidence="1" id="KW-1133">Transmembrane helix</keyword>
<evidence type="ECO:0000313" key="2">
    <source>
        <dbReference type="EMBL" id="KKN65849.1"/>
    </source>
</evidence>
<name>A0A0F9SFP2_9ZZZZ</name>
<protein>
    <submittedName>
        <fullName evidence="2">Uncharacterized protein</fullName>
    </submittedName>
</protein>
<reference evidence="2" key="1">
    <citation type="journal article" date="2015" name="Nature">
        <title>Complex archaea that bridge the gap between prokaryotes and eukaryotes.</title>
        <authorList>
            <person name="Spang A."/>
            <person name="Saw J.H."/>
            <person name="Jorgensen S.L."/>
            <person name="Zaremba-Niedzwiedzka K."/>
            <person name="Martijn J."/>
            <person name="Lind A.E."/>
            <person name="van Eijk R."/>
            <person name="Schleper C."/>
            <person name="Guy L."/>
            <person name="Ettema T.J."/>
        </authorList>
    </citation>
    <scope>NUCLEOTIDE SEQUENCE</scope>
</reference>
<comment type="caution">
    <text evidence="2">The sequence shown here is derived from an EMBL/GenBank/DDBJ whole genome shotgun (WGS) entry which is preliminary data.</text>
</comment>
<keyword evidence="1" id="KW-0472">Membrane</keyword>
<accession>A0A0F9SFP2</accession>
<proteinExistence type="predicted"/>